<reference evidence="1 2" key="2">
    <citation type="journal article" date="2012" name="Proc. Natl. Acad. Sci. U.S.A.">
        <title>Antigenic diversity is generated by distinct evolutionary mechanisms in African trypanosome species.</title>
        <authorList>
            <person name="Jackson A.P."/>
            <person name="Berry A."/>
            <person name="Aslett M."/>
            <person name="Allison H.C."/>
            <person name="Burton P."/>
            <person name="Vavrova-Anderson J."/>
            <person name="Brown R."/>
            <person name="Browne H."/>
            <person name="Corton N."/>
            <person name="Hauser H."/>
            <person name="Gamble J."/>
            <person name="Gilderthorp R."/>
            <person name="Marcello L."/>
            <person name="McQuillan J."/>
            <person name="Otto T.D."/>
            <person name="Quail M.A."/>
            <person name="Sanders M.J."/>
            <person name="van Tonder A."/>
            <person name="Ginger M.L."/>
            <person name="Field M.C."/>
            <person name="Barry J.D."/>
            <person name="Hertz-Fowler C."/>
            <person name="Berriman M."/>
        </authorList>
    </citation>
    <scope>NUCLEOTIDE SEQUENCE [LARGE SCALE GENOMIC DNA]</scope>
    <source>
        <strain evidence="1 2">IL3000</strain>
    </source>
</reference>
<comment type="caution">
    <text evidence="1">The sequence shown here is derived from an EMBL/GenBank/DDBJ whole genome shotgun (WGS) entry which is preliminary data.</text>
</comment>
<dbReference type="EMBL" id="CAEQ01001469">
    <property type="protein sequence ID" value="CCD14329.1"/>
    <property type="molecule type" value="Genomic_DNA"/>
</dbReference>
<name>F9WAQ8_TRYCI</name>
<gene>
    <name evidence="1" type="ORF">TCIL3000_0_49620</name>
</gene>
<accession>F9WAQ8</accession>
<reference evidence="2" key="1">
    <citation type="submission" date="2011-07" db="EMBL/GenBank/DDBJ databases">
        <title>Divergent evolution of antigenic variation in African trypanosomes.</title>
        <authorList>
            <person name="Jackson A.P."/>
            <person name="Berry A."/>
            <person name="Allison H.C."/>
            <person name="Burton P."/>
            <person name="Anderson J."/>
            <person name="Aslett M."/>
            <person name="Brown R."/>
            <person name="Corton N."/>
            <person name="Harris D."/>
            <person name="Hauser H."/>
            <person name="Gamble J."/>
            <person name="Gilderthorp R."/>
            <person name="McQuillan J."/>
            <person name="Quail M.A."/>
            <person name="Sanders M."/>
            <person name="Van Tonder A."/>
            <person name="Ginger M.L."/>
            <person name="Donelson J.E."/>
            <person name="Field M.C."/>
            <person name="Barry J.D."/>
            <person name="Berriman M."/>
            <person name="Hertz-Fowler C."/>
        </authorList>
    </citation>
    <scope>NUCLEOTIDE SEQUENCE [LARGE SCALE GENOMIC DNA]</scope>
    <source>
        <strain evidence="2">IL3000</strain>
    </source>
</reference>
<protein>
    <submittedName>
        <fullName evidence="1">Uncharacterized protein</fullName>
    </submittedName>
</protein>
<organism evidence="1 2">
    <name type="scientific">Trypanosoma congolense (strain IL3000)</name>
    <dbReference type="NCBI Taxonomy" id="1068625"/>
    <lineage>
        <taxon>Eukaryota</taxon>
        <taxon>Discoba</taxon>
        <taxon>Euglenozoa</taxon>
        <taxon>Kinetoplastea</taxon>
        <taxon>Metakinetoplastina</taxon>
        <taxon>Trypanosomatida</taxon>
        <taxon>Trypanosomatidae</taxon>
        <taxon>Trypanosoma</taxon>
        <taxon>Nannomonas</taxon>
    </lineage>
</organism>
<evidence type="ECO:0000313" key="2">
    <source>
        <dbReference type="Proteomes" id="UP000000702"/>
    </source>
</evidence>
<evidence type="ECO:0000313" key="1">
    <source>
        <dbReference type="EMBL" id="CCD14329.1"/>
    </source>
</evidence>
<dbReference type="Proteomes" id="UP000000702">
    <property type="component" value="Unassembled WGS sequence"/>
</dbReference>
<proteinExistence type="predicted"/>
<sequence length="123" mass="14160">MCLKLRSESGVRQLTGNIRQKTHLHPEALRAVMPTNEVGFCQVRLACPVKEYHKQLPLDPCRWGCSNRQERPIETRHDRLNRPTAAALACKVSWPLYQMSRSRIMPSPLYFPPPDEIAHAFLV</sequence>
<dbReference type="AlphaFoldDB" id="F9WAQ8"/>
<keyword evidence="2" id="KW-1185">Reference proteome</keyword>